<proteinExistence type="predicted"/>
<dbReference type="EMBL" id="RJSE01000001">
    <property type="protein sequence ID" value="RNL66278.1"/>
    <property type="molecule type" value="Genomic_DNA"/>
</dbReference>
<dbReference type="Proteomes" id="UP000267128">
    <property type="component" value="Unassembled WGS sequence"/>
</dbReference>
<keyword evidence="2" id="KW-1185">Reference proteome</keyword>
<name>A0A3N0CS41_9ACTN</name>
<reference evidence="1 2" key="1">
    <citation type="submission" date="2018-11" db="EMBL/GenBank/DDBJ databases">
        <authorList>
            <person name="Li F."/>
        </authorList>
    </citation>
    <scope>NUCLEOTIDE SEQUENCE [LARGE SCALE GENOMIC DNA]</scope>
    <source>
        <strain evidence="1 2">Gsoil 097</strain>
    </source>
</reference>
<gene>
    <name evidence="1" type="ORF">EFK50_01225</name>
</gene>
<sequence>MEALAWTLLCAIYPEHQARTIRNFPCDDTWTDCQDQARAAFTAGYLSPAQVAEEKRAAAEKALQGAVWEVQGVINHWSNVPASVADERFAELADLETLRDRIAERGAQ</sequence>
<evidence type="ECO:0000313" key="2">
    <source>
        <dbReference type="Proteomes" id="UP000267128"/>
    </source>
</evidence>
<evidence type="ECO:0000313" key="1">
    <source>
        <dbReference type="EMBL" id="RNL66278.1"/>
    </source>
</evidence>
<accession>A0A3N0CS41</accession>
<dbReference type="AlphaFoldDB" id="A0A3N0CS41"/>
<comment type="caution">
    <text evidence="1">The sequence shown here is derived from an EMBL/GenBank/DDBJ whole genome shotgun (WGS) entry which is preliminary data.</text>
</comment>
<organism evidence="1 2">
    <name type="scientific">Nocardioides marmoriginsengisoli</name>
    <dbReference type="NCBI Taxonomy" id="661483"/>
    <lineage>
        <taxon>Bacteria</taxon>
        <taxon>Bacillati</taxon>
        <taxon>Actinomycetota</taxon>
        <taxon>Actinomycetes</taxon>
        <taxon>Propionibacteriales</taxon>
        <taxon>Nocardioidaceae</taxon>
        <taxon>Nocardioides</taxon>
    </lineage>
</organism>
<protein>
    <submittedName>
        <fullName evidence="1">Uncharacterized protein</fullName>
    </submittedName>
</protein>